<keyword evidence="5 10" id="KW-0418">Kinase</keyword>
<evidence type="ECO:0000313" key="10">
    <source>
        <dbReference type="EMBL" id="MFC5603923.1"/>
    </source>
</evidence>
<keyword evidence="3" id="KW-0808">Transferase</keyword>
<keyword evidence="11" id="KW-1185">Reference proteome</keyword>
<dbReference type="RefSeq" id="WP_381445143.1">
    <property type="nucleotide sequence ID" value="NZ_JBHSNP010000026.1"/>
</dbReference>
<dbReference type="SMART" id="SM00387">
    <property type="entry name" value="HATPase_c"/>
    <property type="match status" value="1"/>
</dbReference>
<proteinExistence type="predicted"/>
<evidence type="ECO:0000259" key="9">
    <source>
        <dbReference type="PROSITE" id="PS50109"/>
    </source>
</evidence>
<dbReference type="Proteomes" id="UP001596071">
    <property type="component" value="Unassembled WGS sequence"/>
</dbReference>
<reference evidence="11" key="1">
    <citation type="journal article" date="2019" name="Int. J. Syst. Evol. Microbiol.">
        <title>The Global Catalogue of Microorganisms (GCM) 10K type strain sequencing project: providing services to taxonomists for standard genome sequencing and annotation.</title>
        <authorList>
            <consortium name="The Broad Institute Genomics Platform"/>
            <consortium name="The Broad Institute Genome Sequencing Center for Infectious Disease"/>
            <person name="Wu L."/>
            <person name="Ma J."/>
        </authorList>
    </citation>
    <scope>NUCLEOTIDE SEQUENCE [LARGE SCALE GENOMIC DNA]</scope>
    <source>
        <strain evidence="11">KACC 11299</strain>
    </source>
</reference>
<evidence type="ECO:0000313" key="11">
    <source>
        <dbReference type="Proteomes" id="UP001596071"/>
    </source>
</evidence>
<keyword evidence="8" id="KW-0812">Transmembrane</keyword>
<feature type="transmembrane region" description="Helical" evidence="8">
    <location>
        <begin position="119"/>
        <end position="138"/>
    </location>
</feature>
<keyword evidence="8" id="KW-1133">Transmembrane helix</keyword>
<dbReference type="InterPro" id="IPR036890">
    <property type="entry name" value="HATPase_C_sf"/>
</dbReference>
<evidence type="ECO:0000256" key="3">
    <source>
        <dbReference type="ARBA" id="ARBA00022679"/>
    </source>
</evidence>
<dbReference type="SUPFAM" id="SSF55874">
    <property type="entry name" value="ATPase domain of HSP90 chaperone/DNA topoisomerase II/histidine kinase"/>
    <property type="match status" value="1"/>
</dbReference>
<feature type="transmembrane region" description="Helical" evidence="8">
    <location>
        <begin position="158"/>
        <end position="180"/>
    </location>
</feature>
<evidence type="ECO:0000256" key="8">
    <source>
        <dbReference type="SAM" id="Phobius"/>
    </source>
</evidence>
<dbReference type="EC" id="2.7.13.3" evidence="2"/>
<feature type="domain" description="Histidine kinase" evidence="9">
    <location>
        <begin position="312"/>
        <end position="417"/>
    </location>
</feature>
<keyword evidence="6" id="KW-0067">ATP-binding</keyword>
<evidence type="ECO:0000256" key="7">
    <source>
        <dbReference type="ARBA" id="ARBA00023012"/>
    </source>
</evidence>
<dbReference type="PANTHER" id="PTHR43065:SF46">
    <property type="entry name" value="C4-DICARBOXYLATE TRANSPORT SENSOR PROTEIN DCTB"/>
    <property type="match status" value="1"/>
</dbReference>
<evidence type="ECO:0000256" key="2">
    <source>
        <dbReference type="ARBA" id="ARBA00012438"/>
    </source>
</evidence>
<evidence type="ECO:0000256" key="4">
    <source>
        <dbReference type="ARBA" id="ARBA00022741"/>
    </source>
</evidence>
<dbReference type="InterPro" id="IPR004358">
    <property type="entry name" value="Sig_transdc_His_kin-like_C"/>
</dbReference>
<accession>A0ABW0U1G9</accession>
<dbReference type="PANTHER" id="PTHR43065">
    <property type="entry name" value="SENSOR HISTIDINE KINASE"/>
    <property type="match status" value="1"/>
</dbReference>
<dbReference type="GO" id="GO:0016301">
    <property type="term" value="F:kinase activity"/>
    <property type="evidence" value="ECO:0007669"/>
    <property type="project" value="UniProtKB-KW"/>
</dbReference>
<organism evidence="10 11">
    <name type="scientific">Sporosarcina koreensis</name>
    <dbReference type="NCBI Taxonomy" id="334735"/>
    <lineage>
        <taxon>Bacteria</taxon>
        <taxon>Bacillati</taxon>
        <taxon>Bacillota</taxon>
        <taxon>Bacilli</taxon>
        <taxon>Bacillales</taxon>
        <taxon>Caryophanaceae</taxon>
        <taxon>Sporosarcina</taxon>
    </lineage>
</organism>
<dbReference type="PRINTS" id="PR00344">
    <property type="entry name" value="BCTRLSENSOR"/>
</dbReference>
<keyword evidence="4" id="KW-0547">Nucleotide-binding</keyword>
<dbReference type="EMBL" id="JBHSNP010000026">
    <property type="protein sequence ID" value="MFC5603923.1"/>
    <property type="molecule type" value="Genomic_DNA"/>
</dbReference>
<name>A0ABW0U1G9_9BACL</name>
<evidence type="ECO:0000256" key="1">
    <source>
        <dbReference type="ARBA" id="ARBA00000085"/>
    </source>
</evidence>
<comment type="caution">
    <text evidence="10">The sequence shown here is derived from an EMBL/GenBank/DDBJ whole genome shotgun (WGS) entry which is preliminary data.</text>
</comment>
<comment type="catalytic activity">
    <reaction evidence="1">
        <text>ATP + protein L-histidine = ADP + protein N-phospho-L-histidine.</text>
        <dbReference type="EC" id="2.7.13.3"/>
    </reaction>
</comment>
<dbReference type="InterPro" id="IPR005467">
    <property type="entry name" value="His_kinase_dom"/>
</dbReference>
<evidence type="ECO:0000256" key="6">
    <source>
        <dbReference type="ARBA" id="ARBA00022840"/>
    </source>
</evidence>
<dbReference type="Gene3D" id="3.30.565.10">
    <property type="entry name" value="Histidine kinase-like ATPase, C-terminal domain"/>
    <property type="match status" value="1"/>
</dbReference>
<feature type="transmembrane region" description="Helical" evidence="8">
    <location>
        <begin position="61"/>
        <end position="79"/>
    </location>
</feature>
<dbReference type="Pfam" id="PF02518">
    <property type="entry name" value="HATPase_c"/>
    <property type="match status" value="1"/>
</dbReference>
<dbReference type="PROSITE" id="PS50109">
    <property type="entry name" value="HIS_KIN"/>
    <property type="match status" value="1"/>
</dbReference>
<keyword evidence="8" id="KW-0472">Membrane</keyword>
<gene>
    <name evidence="10" type="ORF">ACFPTP_11900</name>
</gene>
<protein>
    <recommendedName>
        <fullName evidence="2">histidine kinase</fullName>
        <ecNumber evidence="2">2.7.13.3</ecNumber>
    </recommendedName>
</protein>
<sequence length="421" mass="47306">MNKNLTQKGYKIDVSALLLTALLTAVAGELKLIPFYGESFRFSLGSITFFLLLLIRPAGPLPLTGLVTGLTVVAFRTAVEMMSTSASFLESIQHHLPILLYYVVFSLGFHIVRLDKYRTAPLLLGAWAALFEFLGNGAENIMRIFMLNRDGLMWKDLALIAGVAMLRSFFVVGLYSSIMLSEQKKRVKEMLDIGSNLYAESLYLQKSMNHIEQVTAASHDLYRKLKHRNLHDLSVQALAIAQDIHEVKKDSQRILSGLSNITKENSTDFFLLSDLFELVRTSNRKYSELLKRDIDFRLTMTVDYETDQHIPLLALLNNVTANAVESIIHTGVVAIHVFEEADNLCITIRDTGKGIRKEDISILFEPGFTTKFNEQGVAATGIGLSHVQQIIQMFQGEIHIETPENGTVFQIRIPSHTLVMR</sequence>
<evidence type="ECO:0000256" key="5">
    <source>
        <dbReference type="ARBA" id="ARBA00022777"/>
    </source>
</evidence>
<keyword evidence="7" id="KW-0902">Two-component regulatory system</keyword>
<feature type="transmembrane region" description="Helical" evidence="8">
    <location>
        <begin position="91"/>
        <end position="112"/>
    </location>
</feature>
<dbReference type="InterPro" id="IPR003594">
    <property type="entry name" value="HATPase_dom"/>
</dbReference>